<evidence type="ECO:0000259" key="5">
    <source>
        <dbReference type="PROSITE" id="PS51842"/>
    </source>
</evidence>
<dbReference type="GO" id="GO:0031424">
    <property type="term" value="P:keratinization"/>
    <property type="evidence" value="ECO:0007669"/>
    <property type="project" value="TreeGrafter"/>
</dbReference>
<dbReference type="FunFam" id="1.20.5.1160:FF:000001">
    <property type="entry name" value="Keratin type II"/>
    <property type="match status" value="1"/>
</dbReference>
<dbReference type="AlphaFoldDB" id="A0A9D3XB23"/>
<dbReference type="SMART" id="SM01391">
    <property type="entry name" value="Filament"/>
    <property type="match status" value="1"/>
</dbReference>
<proteinExistence type="inferred from homology"/>
<keyword evidence="7" id="KW-1185">Reference proteome</keyword>
<dbReference type="PROSITE" id="PS00226">
    <property type="entry name" value="IF_ROD_1"/>
    <property type="match status" value="1"/>
</dbReference>
<dbReference type="GO" id="GO:0005615">
    <property type="term" value="C:extracellular space"/>
    <property type="evidence" value="ECO:0007669"/>
    <property type="project" value="TreeGrafter"/>
</dbReference>
<dbReference type="PROSITE" id="PS51842">
    <property type="entry name" value="IF_ROD_2"/>
    <property type="match status" value="1"/>
</dbReference>
<keyword evidence="2 4" id="KW-0175">Coiled coil</keyword>
<comment type="similarity">
    <text evidence="3">Belongs to the intermediate filament family.</text>
</comment>
<dbReference type="InterPro" id="IPR039008">
    <property type="entry name" value="IF_rod_dom"/>
</dbReference>
<dbReference type="GO" id="GO:0030280">
    <property type="term" value="F:structural constituent of skin epidermis"/>
    <property type="evidence" value="ECO:0007669"/>
    <property type="project" value="TreeGrafter"/>
</dbReference>
<evidence type="ECO:0000256" key="2">
    <source>
        <dbReference type="ARBA" id="ARBA00023054"/>
    </source>
</evidence>
<name>A0A9D3XB23_9SAUR</name>
<dbReference type="PRINTS" id="PR01276">
    <property type="entry name" value="TYPE2KERATIN"/>
</dbReference>
<dbReference type="FunFam" id="1.20.5.170:FF:000004">
    <property type="entry name" value="Keratin, type II cytoskeletal 5"/>
    <property type="match status" value="1"/>
</dbReference>
<dbReference type="GO" id="GO:0045109">
    <property type="term" value="P:intermediate filament organization"/>
    <property type="evidence" value="ECO:0007669"/>
    <property type="project" value="TreeGrafter"/>
</dbReference>
<dbReference type="Gene3D" id="1.20.5.170">
    <property type="match status" value="1"/>
</dbReference>
<dbReference type="EMBL" id="JAHDVG010000475">
    <property type="protein sequence ID" value="KAH1176093.1"/>
    <property type="molecule type" value="Genomic_DNA"/>
</dbReference>
<dbReference type="InterPro" id="IPR018039">
    <property type="entry name" value="IF_conserved"/>
</dbReference>
<organism evidence="6 7">
    <name type="scientific">Mauremys mutica</name>
    <name type="common">yellowpond turtle</name>
    <dbReference type="NCBI Taxonomy" id="74926"/>
    <lineage>
        <taxon>Eukaryota</taxon>
        <taxon>Metazoa</taxon>
        <taxon>Chordata</taxon>
        <taxon>Craniata</taxon>
        <taxon>Vertebrata</taxon>
        <taxon>Euteleostomi</taxon>
        <taxon>Archelosauria</taxon>
        <taxon>Testudinata</taxon>
        <taxon>Testudines</taxon>
        <taxon>Cryptodira</taxon>
        <taxon>Durocryptodira</taxon>
        <taxon>Testudinoidea</taxon>
        <taxon>Geoemydidae</taxon>
        <taxon>Geoemydinae</taxon>
        <taxon>Mauremys</taxon>
    </lineage>
</organism>
<keyword evidence="1 3" id="KW-0403">Intermediate filament</keyword>
<reference evidence="6" key="1">
    <citation type="submission" date="2021-09" db="EMBL/GenBank/DDBJ databases">
        <title>The genome of Mauremys mutica provides insights into the evolution of semi-aquatic lifestyle.</title>
        <authorList>
            <person name="Gong S."/>
            <person name="Gao Y."/>
        </authorList>
    </citation>
    <scope>NUCLEOTIDE SEQUENCE</scope>
    <source>
        <strain evidence="6">MM-2020</strain>
        <tissue evidence="6">Muscle</tissue>
    </source>
</reference>
<sequence>MNRQTFFASSTVGRKGFSSASDTCGLSGHRTCVASVGPPVDRCQVGGYSSRSVCHLGGSTRIADAGCYGGYGYGGTAWGSVGYGSSGGFSGRVGPCGPRGYGTFGGYADCRSDGIRGVSIDESLLKPLCVGVDPQEHEAREHEREQMKTLNNQFACFIDKVRHLEQQNKVLETKWNLLQQCVPPAPRQNLEQCFENYICSLRKQLEGLLSAKEQLTCEESASRKLVDEFKCKYEEEISRRTVAETEFVVLKKEADSTLLHKEELEVNATLSKQKLEFLRCVFDEERGQMDGRLCDTAVVVKMDNSRDLDTDCIIKNVEGWYKEIAQRSKEEVDVLYQTRFEELQDKRGRFCEDLERNKHEIAELTRLIQKLQCETDHVKKQIACLQTAICDAEQRGDCALKDARGKHMELQNALQKAKDELACMLRDYQALLNVKLALDIEITTYKKLLEGEESRICLGTPVSVSVVTNSSNIAGDSGTAVGVGSGCGYGSLSRGYSSGHGRCGSLGGGFSSKSLGVCPRNVVSVAGSQNIPAGADCCPPGGFSSRSGSCISRGVVSSVCSHHLPGGVQWCPPGGVISGGGGYSSKVVTGSGGTGQVSGGVACCPDGVGYITSSGYPGNGVCTVETGGFIIQYLGSSPAGGPSTGVVHNSGAGPCHAGVPGSCEVVKETGVAPDKEELNRPMATENEFVVLEKVTHSGG</sequence>
<protein>
    <recommendedName>
        <fullName evidence="5">IF rod domain-containing protein</fullName>
    </recommendedName>
</protein>
<dbReference type="PANTHER" id="PTHR45616">
    <property type="entry name" value="GATA-TYPE DOMAIN-CONTAINING PROTEIN"/>
    <property type="match status" value="1"/>
</dbReference>
<dbReference type="SUPFAM" id="SSF64593">
    <property type="entry name" value="Intermediate filament protein, coiled coil region"/>
    <property type="match status" value="2"/>
</dbReference>
<dbReference type="GO" id="GO:0045095">
    <property type="term" value="C:keratin filament"/>
    <property type="evidence" value="ECO:0007669"/>
    <property type="project" value="InterPro"/>
</dbReference>
<dbReference type="Gene3D" id="1.20.5.500">
    <property type="entry name" value="Single helix bin"/>
    <property type="match status" value="1"/>
</dbReference>
<evidence type="ECO:0000256" key="3">
    <source>
        <dbReference type="RuleBase" id="RU000685"/>
    </source>
</evidence>
<dbReference type="InterPro" id="IPR032444">
    <property type="entry name" value="Keratin_2_head"/>
</dbReference>
<evidence type="ECO:0000256" key="4">
    <source>
        <dbReference type="SAM" id="Coils"/>
    </source>
</evidence>
<comment type="caution">
    <text evidence="6">The sequence shown here is derived from an EMBL/GenBank/DDBJ whole genome shotgun (WGS) entry which is preliminary data.</text>
</comment>
<dbReference type="InterPro" id="IPR003054">
    <property type="entry name" value="Keratin_II"/>
</dbReference>
<feature type="coiled-coil region" evidence="4">
    <location>
        <begin position="354"/>
        <end position="434"/>
    </location>
</feature>
<dbReference type="Proteomes" id="UP000827986">
    <property type="component" value="Unassembled WGS sequence"/>
</dbReference>
<feature type="domain" description="IF rod" evidence="5">
    <location>
        <begin position="143"/>
        <end position="456"/>
    </location>
</feature>
<evidence type="ECO:0000256" key="1">
    <source>
        <dbReference type="ARBA" id="ARBA00022754"/>
    </source>
</evidence>
<gene>
    <name evidence="6" type="ORF">KIL84_020827</name>
</gene>
<dbReference type="Gene3D" id="1.20.5.1160">
    <property type="entry name" value="Vasodilator-stimulated phosphoprotein"/>
    <property type="match status" value="1"/>
</dbReference>
<accession>A0A9D3XB23</accession>
<evidence type="ECO:0000313" key="6">
    <source>
        <dbReference type="EMBL" id="KAH1176093.1"/>
    </source>
</evidence>
<evidence type="ECO:0000313" key="7">
    <source>
        <dbReference type="Proteomes" id="UP000827986"/>
    </source>
</evidence>
<dbReference type="PANTHER" id="PTHR45616:SF19">
    <property type="entry name" value="KERATIN 90"/>
    <property type="match status" value="1"/>
</dbReference>
<dbReference type="Pfam" id="PF00038">
    <property type="entry name" value="Filament"/>
    <property type="match status" value="1"/>
</dbReference>
<dbReference type="Pfam" id="PF16208">
    <property type="entry name" value="Keratin_2_head"/>
    <property type="match status" value="1"/>
</dbReference>